<dbReference type="PANTHER" id="PTHR35089:SF1">
    <property type="entry name" value="CHAPERONE PROTEIN SKP"/>
    <property type="match status" value="1"/>
</dbReference>
<dbReference type="SUPFAM" id="SSF111384">
    <property type="entry name" value="OmpH-like"/>
    <property type="match status" value="1"/>
</dbReference>
<dbReference type="PANTHER" id="PTHR35089">
    <property type="entry name" value="CHAPERONE PROTEIN SKP"/>
    <property type="match status" value="1"/>
</dbReference>
<dbReference type="InterPro" id="IPR024930">
    <property type="entry name" value="Skp_dom_sf"/>
</dbReference>
<evidence type="ECO:0000256" key="1">
    <source>
        <dbReference type="ARBA" id="ARBA00009091"/>
    </source>
</evidence>
<dbReference type="AlphaFoldDB" id="A0AAW6U2G0"/>
<dbReference type="Pfam" id="PF03938">
    <property type="entry name" value="OmpH"/>
    <property type="match status" value="1"/>
</dbReference>
<feature type="coiled-coil region" evidence="3">
    <location>
        <begin position="59"/>
        <end position="117"/>
    </location>
</feature>
<evidence type="ECO:0000256" key="4">
    <source>
        <dbReference type="SAM" id="SignalP"/>
    </source>
</evidence>
<feature type="signal peptide" evidence="4">
    <location>
        <begin position="1"/>
        <end position="26"/>
    </location>
</feature>
<keyword evidence="2 4" id="KW-0732">Signal</keyword>
<feature type="chain" id="PRO_5043341816" evidence="4">
    <location>
        <begin position="27"/>
        <end position="197"/>
    </location>
</feature>
<keyword evidence="6" id="KW-1185">Reference proteome</keyword>
<reference evidence="5" key="1">
    <citation type="submission" date="2023-05" db="EMBL/GenBank/DDBJ databases">
        <title>Anaerotaeda fermentans gen. nov., sp. nov., a novel anaerobic planctomycete of the new family within the order Sedimentisphaerales isolated from Taman Peninsula, Russia.</title>
        <authorList>
            <person name="Khomyakova M.A."/>
            <person name="Merkel A.Y."/>
            <person name="Slobodkin A.I."/>
        </authorList>
    </citation>
    <scope>NUCLEOTIDE SEQUENCE</scope>
    <source>
        <strain evidence="5">M17dextr</strain>
    </source>
</reference>
<evidence type="ECO:0000313" key="6">
    <source>
        <dbReference type="Proteomes" id="UP001431776"/>
    </source>
</evidence>
<dbReference type="EMBL" id="JASCXX010000016">
    <property type="protein sequence ID" value="MDI6450048.1"/>
    <property type="molecule type" value="Genomic_DNA"/>
</dbReference>
<dbReference type="InterPro" id="IPR005632">
    <property type="entry name" value="Chaperone_Skp"/>
</dbReference>
<dbReference type="GO" id="GO:0051082">
    <property type="term" value="F:unfolded protein binding"/>
    <property type="evidence" value="ECO:0007669"/>
    <property type="project" value="InterPro"/>
</dbReference>
<keyword evidence="3" id="KW-0175">Coiled coil</keyword>
<comment type="caution">
    <text evidence="5">The sequence shown here is derived from an EMBL/GenBank/DDBJ whole genome shotgun (WGS) entry which is preliminary data.</text>
</comment>
<organism evidence="5 6">
    <name type="scientific">Anaerobaca lacustris</name>
    <dbReference type="NCBI Taxonomy" id="3044600"/>
    <lineage>
        <taxon>Bacteria</taxon>
        <taxon>Pseudomonadati</taxon>
        <taxon>Planctomycetota</taxon>
        <taxon>Phycisphaerae</taxon>
        <taxon>Sedimentisphaerales</taxon>
        <taxon>Anaerobacaceae</taxon>
        <taxon>Anaerobaca</taxon>
    </lineage>
</organism>
<dbReference type="GO" id="GO:0050821">
    <property type="term" value="P:protein stabilization"/>
    <property type="evidence" value="ECO:0007669"/>
    <property type="project" value="TreeGrafter"/>
</dbReference>
<accession>A0AAW6U2G0</accession>
<name>A0AAW6U2G0_9BACT</name>
<dbReference type="GO" id="GO:0005829">
    <property type="term" value="C:cytosol"/>
    <property type="evidence" value="ECO:0007669"/>
    <property type="project" value="TreeGrafter"/>
</dbReference>
<dbReference type="RefSeq" id="WP_349245457.1">
    <property type="nucleotide sequence ID" value="NZ_JASCXX010000016.1"/>
</dbReference>
<gene>
    <name evidence="5" type="ORF">QJ522_13395</name>
</gene>
<sequence length="197" mass="22027">MKTKTIVMGMMICAVAILASFQYGHAGPAATSPSRIGVVSVRTVFNQCQPQAQYRAQAIARQNRARAELEAQAKMIEAADAELKTLRPGTADYLQQLQKVLKGRAELESQQEFLNQQRMSQDKMWMEKLYQETLKIVSVVAREKGLEMVLERTEPEFPTSSEELMATFSTHKVLYSGGAVDLTAEVMARLDKLDLKP</sequence>
<protein>
    <submittedName>
        <fullName evidence="5">OmpH family outer membrane protein</fullName>
    </submittedName>
</protein>
<evidence type="ECO:0000256" key="3">
    <source>
        <dbReference type="SAM" id="Coils"/>
    </source>
</evidence>
<evidence type="ECO:0000256" key="2">
    <source>
        <dbReference type="ARBA" id="ARBA00022729"/>
    </source>
</evidence>
<comment type="similarity">
    <text evidence="1">Belongs to the Skp family.</text>
</comment>
<dbReference type="Gene3D" id="3.30.910.20">
    <property type="entry name" value="Skp domain"/>
    <property type="match status" value="1"/>
</dbReference>
<dbReference type="SMART" id="SM00935">
    <property type="entry name" value="OmpH"/>
    <property type="match status" value="1"/>
</dbReference>
<dbReference type="Proteomes" id="UP001431776">
    <property type="component" value="Unassembled WGS sequence"/>
</dbReference>
<evidence type="ECO:0000313" key="5">
    <source>
        <dbReference type="EMBL" id="MDI6450048.1"/>
    </source>
</evidence>
<proteinExistence type="inferred from homology"/>